<reference evidence="4" key="1">
    <citation type="submission" date="2025-08" db="UniProtKB">
        <authorList>
            <consortium name="RefSeq"/>
        </authorList>
    </citation>
    <scope>IDENTIFICATION</scope>
    <source>
        <tissue evidence="4">Gonad</tissue>
    </source>
</reference>
<protein>
    <submittedName>
        <fullName evidence="4">Uncharacterized protein LOC109480288</fullName>
    </submittedName>
</protein>
<name>A0A6P5A488_BRABE</name>
<proteinExistence type="predicted"/>
<organism evidence="3 4">
    <name type="scientific">Branchiostoma belcheri</name>
    <name type="common">Amphioxus</name>
    <dbReference type="NCBI Taxonomy" id="7741"/>
    <lineage>
        <taxon>Eukaryota</taxon>
        <taxon>Metazoa</taxon>
        <taxon>Chordata</taxon>
        <taxon>Cephalochordata</taxon>
        <taxon>Leptocardii</taxon>
        <taxon>Amphioxiformes</taxon>
        <taxon>Branchiostomatidae</taxon>
        <taxon>Branchiostoma</taxon>
    </lineage>
</organism>
<evidence type="ECO:0000256" key="1">
    <source>
        <dbReference type="SAM" id="MobiDB-lite"/>
    </source>
</evidence>
<dbReference type="RefSeq" id="XP_019638027.1">
    <property type="nucleotide sequence ID" value="XM_019782468.1"/>
</dbReference>
<dbReference type="KEGG" id="bbel:109480288"/>
<gene>
    <name evidence="4" type="primary">LOC109480288</name>
</gene>
<dbReference type="AlphaFoldDB" id="A0A6P5A488"/>
<evidence type="ECO:0000256" key="2">
    <source>
        <dbReference type="SAM" id="Phobius"/>
    </source>
</evidence>
<sequence>MCLENQVHNNTTGNNTVTYNTTVTNTTQATKIHRTVVPEDRSEKQHITMGLILALAIVGLFCIGLILVYIYRKHFVVRNNDRQARQGNDTGKQIQPAVTVAMKSIKAKRASSLPIVALQDMLIFNRLHRCTHLQRQYSAPNVANKNRRGASFDAPHYWEIPDALVDSTYQPAPGKLDAPHYWEIPDALVDFVPTSDTPREIPDALVNPTRQPTKDERDEAHYWEIPDADTIPCPHSPLQTVSDNTTNSTPRPPSLQHQYCNIPDEDGDSTTFYASAVGAKYSTVTKSEDNSRLYEGVASRSTATPQTGDGHSIPATYGTRDFQTASVLVPDPEN</sequence>
<keyword evidence="2" id="KW-1133">Transmembrane helix</keyword>
<keyword evidence="2" id="KW-0472">Membrane</keyword>
<dbReference type="OrthoDB" id="10141188at2759"/>
<keyword evidence="3" id="KW-1185">Reference proteome</keyword>
<accession>A0A6P5A488</accession>
<feature type="compositionally biased region" description="Polar residues" evidence="1">
    <location>
        <begin position="299"/>
        <end position="309"/>
    </location>
</feature>
<keyword evidence="2" id="KW-0812">Transmembrane</keyword>
<feature type="region of interest" description="Disordered" evidence="1">
    <location>
        <begin position="298"/>
        <end position="317"/>
    </location>
</feature>
<feature type="transmembrane region" description="Helical" evidence="2">
    <location>
        <begin position="51"/>
        <end position="71"/>
    </location>
</feature>
<dbReference type="GeneID" id="109480288"/>
<evidence type="ECO:0000313" key="4">
    <source>
        <dbReference type="RefSeq" id="XP_019638027.1"/>
    </source>
</evidence>
<evidence type="ECO:0000313" key="3">
    <source>
        <dbReference type="Proteomes" id="UP000515135"/>
    </source>
</evidence>
<dbReference type="Proteomes" id="UP000515135">
    <property type="component" value="Unplaced"/>
</dbReference>